<dbReference type="AlphaFoldDB" id="A0A397S7V2"/>
<feature type="compositionally biased region" description="Basic and acidic residues" evidence="1">
    <location>
        <begin position="67"/>
        <end position="76"/>
    </location>
</feature>
<feature type="compositionally biased region" description="Low complexity" evidence="1">
    <location>
        <begin position="125"/>
        <end position="142"/>
    </location>
</feature>
<keyword evidence="3" id="KW-1185">Reference proteome</keyword>
<dbReference type="OrthoDB" id="2391015at2759"/>
<dbReference type="STRING" id="658196.A0A397S7V2"/>
<comment type="caution">
    <text evidence="2">The sequence shown here is derived from an EMBL/GenBank/DDBJ whole genome shotgun (WGS) entry which is preliminary data.</text>
</comment>
<gene>
    <name evidence="2" type="ORF">C1645_837919</name>
</gene>
<evidence type="ECO:0000313" key="2">
    <source>
        <dbReference type="EMBL" id="RIA80869.1"/>
    </source>
</evidence>
<accession>A0A397S7V2</accession>
<evidence type="ECO:0000313" key="3">
    <source>
        <dbReference type="Proteomes" id="UP000265703"/>
    </source>
</evidence>
<dbReference type="EMBL" id="QKYT01000882">
    <property type="protein sequence ID" value="RIA80869.1"/>
    <property type="molecule type" value="Genomic_DNA"/>
</dbReference>
<proteinExistence type="predicted"/>
<feature type="region of interest" description="Disordered" evidence="1">
    <location>
        <begin position="67"/>
        <end position="101"/>
    </location>
</feature>
<name>A0A397S7V2_9GLOM</name>
<evidence type="ECO:0000256" key="1">
    <source>
        <dbReference type="SAM" id="MobiDB-lite"/>
    </source>
</evidence>
<feature type="region of interest" description="Disordered" evidence="1">
    <location>
        <begin position="123"/>
        <end position="157"/>
    </location>
</feature>
<reference evidence="2 3" key="1">
    <citation type="submission" date="2018-06" db="EMBL/GenBank/DDBJ databases">
        <title>Comparative genomics reveals the genomic features of Rhizophagus irregularis, R. cerebriforme, R. diaphanum and Gigaspora rosea, and their symbiotic lifestyle signature.</title>
        <authorList>
            <person name="Morin E."/>
            <person name="San Clemente H."/>
            <person name="Chen E.C.H."/>
            <person name="De La Providencia I."/>
            <person name="Hainaut M."/>
            <person name="Kuo A."/>
            <person name="Kohler A."/>
            <person name="Murat C."/>
            <person name="Tang N."/>
            <person name="Roy S."/>
            <person name="Loubradou J."/>
            <person name="Henrissat B."/>
            <person name="Grigoriev I.V."/>
            <person name="Corradi N."/>
            <person name="Roux C."/>
            <person name="Martin F.M."/>
        </authorList>
    </citation>
    <scope>NUCLEOTIDE SEQUENCE [LARGE SCALE GENOMIC DNA]</scope>
    <source>
        <strain evidence="2 3">DAOM 227022</strain>
    </source>
</reference>
<protein>
    <submittedName>
        <fullName evidence="2">Uncharacterized protein</fullName>
    </submittedName>
</protein>
<feature type="compositionally biased region" description="Basic residues" evidence="1">
    <location>
        <begin position="77"/>
        <end position="101"/>
    </location>
</feature>
<sequence length="157" mass="17642">MKIQKEANDFLQQKIEVLETQLSLFNNPKINSFGSILMLTCSVKTNNIKSEEGEGDEDGKIKIYDDKNTKEANGKKDIKRKNTGSKKDTKRKKTNGNKFAKKTISDNDTIEAVSNKTKEKILVQSSSSFTDSSSSESESSFENIGEKGMEEEEKEKE</sequence>
<organism evidence="2 3">
    <name type="scientific">Glomus cerebriforme</name>
    <dbReference type="NCBI Taxonomy" id="658196"/>
    <lineage>
        <taxon>Eukaryota</taxon>
        <taxon>Fungi</taxon>
        <taxon>Fungi incertae sedis</taxon>
        <taxon>Mucoromycota</taxon>
        <taxon>Glomeromycotina</taxon>
        <taxon>Glomeromycetes</taxon>
        <taxon>Glomerales</taxon>
        <taxon>Glomeraceae</taxon>
        <taxon>Glomus</taxon>
    </lineage>
</organism>
<dbReference type="Proteomes" id="UP000265703">
    <property type="component" value="Unassembled WGS sequence"/>
</dbReference>